<feature type="binding site" evidence="4 6">
    <location>
        <position position="115"/>
    </location>
    <ligand>
        <name>substrate</name>
    </ligand>
</feature>
<comment type="function">
    <text evidence="4">Formation of pseudouridine at positions 38, 39 and 40 in the anticodon stem and loop of transfer RNAs.</text>
</comment>
<keyword evidence="2 4" id="KW-0819">tRNA processing</keyword>
<dbReference type="InterPro" id="IPR001406">
    <property type="entry name" value="PsdUridine_synth_TruA"/>
</dbReference>
<dbReference type="Gene3D" id="3.30.70.580">
    <property type="entry name" value="Pseudouridine synthase I, catalytic domain, N-terminal subdomain"/>
    <property type="match status" value="1"/>
</dbReference>
<comment type="catalytic activity">
    <reaction evidence="4 7">
        <text>uridine(38/39/40) in tRNA = pseudouridine(38/39/40) in tRNA</text>
        <dbReference type="Rhea" id="RHEA:22376"/>
        <dbReference type="Rhea" id="RHEA-COMP:10085"/>
        <dbReference type="Rhea" id="RHEA-COMP:10087"/>
        <dbReference type="ChEBI" id="CHEBI:65314"/>
        <dbReference type="ChEBI" id="CHEBI:65315"/>
        <dbReference type="EC" id="5.4.99.12"/>
    </reaction>
</comment>
<evidence type="ECO:0000256" key="6">
    <source>
        <dbReference type="PIRSR" id="PIRSR001430-2"/>
    </source>
</evidence>
<dbReference type="Proteomes" id="UP000196084">
    <property type="component" value="Unassembled WGS sequence"/>
</dbReference>
<dbReference type="GO" id="GO:0003723">
    <property type="term" value="F:RNA binding"/>
    <property type="evidence" value="ECO:0007669"/>
    <property type="project" value="InterPro"/>
</dbReference>
<accession>A0A202EA03</accession>
<dbReference type="InterPro" id="IPR020094">
    <property type="entry name" value="TruA/RsuA/RluB/E/F_N"/>
</dbReference>
<dbReference type="AlphaFoldDB" id="A0A202EA03"/>
<keyword evidence="3 4" id="KW-0413">Isomerase</keyword>
<comment type="caution">
    <text evidence="9">The sequence shown here is derived from an EMBL/GenBank/DDBJ whole genome shotgun (WGS) entry which is preliminary data.</text>
</comment>
<dbReference type="NCBIfam" id="TIGR00071">
    <property type="entry name" value="hisT_truA"/>
    <property type="match status" value="1"/>
</dbReference>
<dbReference type="Pfam" id="PF01416">
    <property type="entry name" value="PseudoU_synth_1"/>
    <property type="match status" value="1"/>
</dbReference>
<reference evidence="9 10" key="1">
    <citation type="submission" date="2017-02" db="EMBL/GenBank/DDBJ databases">
        <title>Natronthermophilus aegyptiacus gen. nov.,sp. nov., an aerobic, extremely halophilic alkalithermophilic archaeon isolated from the athalassohaline Wadi An Natrun, Egypt.</title>
        <authorList>
            <person name="Zhao B."/>
        </authorList>
    </citation>
    <scope>NUCLEOTIDE SEQUENCE [LARGE SCALE GENOMIC DNA]</scope>
    <source>
        <strain evidence="9 10">CGMCC 1.3597</strain>
    </source>
</reference>
<dbReference type="Gene3D" id="3.30.70.660">
    <property type="entry name" value="Pseudouridine synthase I, catalytic domain, C-terminal subdomain"/>
    <property type="match status" value="1"/>
</dbReference>
<evidence type="ECO:0000256" key="7">
    <source>
        <dbReference type="RuleBase" id="RU003792"/>
    </source>
</evidence>
<evidence type="ECO:0000256" key="1">
    <source>
        <dbReference type="ARBA" id="ARBA00009375"/>
    </source>
</evidence>
<evidence type="ECO:0000256" key="4">
    <source>
        <dbReference type="HAMAP-Rule" id="MF_00171"/>
    </source>
</evidence>
<dbReference type="PANTHER" id="PTHR11142:SF0">
    <property type="entry name" value="TRNA PSEUDOURIDINE SYNTHASE-LIKE 1"/>
    <property type="match status" value="1"/>
</dbReference>
<dbReference type="HAMAP" id="MF_00171">
    <property type="entry name" value="TruA"/>
    <property type="match status" value="1"/>
</dbReference>
<feature type="active site" description="Nucleophile" evidence="4 5">
    <location>
        <position position="61"/>
    </location>
</feature>
<organism evidence="9 10">
    <name type="scientific">Natronolimnobius baerhuensis</name>
    <dbReference type="NCBI Taxonomy" id="253108"/>
    <lineage>
        <taxon>Archaea</taxon>
        <taxon>Methanobacteriati</taxon>
        <taxon>Methanobacteriota</taxon>
        <taxon>Stenosarchaea group</taxon>
        <taxon>Halobacteria</taxon>
        <taxon>Halobacteriales</taxon>
        <taxon>Natrialbaceae</taxon>
        <taxon>Natronolimnobius</taxon>
    </lineage>
</organism>
<dbReference type="OrthoDB" id="25720at2157"/>
<dbReference type="RefSeq" id="WP_087714858.1">
    <property type="nucleotide sequence ID" value="NZ_MWPH01000002.1"/>
</dbReference>
<dbReference type="PANTHER" id="PTHR11142">
    <property type="entry name" value="PSEUDOURIDYLATE SYNTHASE"/>
    <property type="match status" value="1"/>
</dbReference>
<comment type="caution">
    <text evidence="4">Lacks conserved residue(s) required for the propagation of feature annotation.</text>
</comment>
<dbReference type="InterPro" id="IPR020095">
    <property type="entry name" value="PsdUridine_synth_TruA_C"/>
</dbReference>
<proteinExistence type="inferred from homology"/>
<evidence type="ECO:0000256" key="3">
    <source>
        <dbReference type="ARBA" id="ARBA00023235"/>
    </source>
</evidence>
<name>A0A202EA03_9EURY</name>
<dbReference type="InterPro" id="IPR020097">
    <property type="entry name" value="PsdUridine_synth_TruA_a/b_dom"/>
</dbReference>
<gene>
    <name evidence="4" type="primary">truA</name>
    <name evidence="9" type="ORF">B2G88_11905</name>
</gene>
<dbReference type="GO" id="GO:0160147">
    <property type="term" value="F:tRNA pseudouridine(38-40) synthase activity"/>
    <property type="evidence" value="ECO:0007669"/>
    <property type="project" value="UniProtKB-EC"/>
</dbReference>
<dbReference type="SUPFAM" id="SSF55120">
    <property type="entry name" value="Pseudouridine synthase"/>
    <property type="match status" value="1"/>
</dbReference>
<feature type="domain" description="Pseudouridine synthase I TruA alpha/beta" evidence="8">
    <location>
        <begin position="134"/>
        <end position="234"/>
    </location>
</feature>
<evidence type="ECO:0000259" key="8">
    <source>
        <dbReference type="Pfam" id="PF01416"/>
    </source>
</evidence>
<dbReference type="EMBL" id="MWPH01000002">
    <property type="protein sequence ID" value="OVE85049.1"/>
    <property type="molecule type" value="Genomic_DNA"/>
</dbReference>
<evidence type="ECO:0000256" key="2">
    <source>
        <dbReference type="ARBA" id="ARBA00022694"/>
    </source>
</evidence>
<comment type="similarity">
    <text evidence="1 4 7">Belongs to the tRNA pseudouridine synthase TruA family.</text>
</comment>
<evidence type="ECO:0000256" key="5">
    <source>
        <dbReference type="PIRSR" id="PIRSR001430-1"/>
    </source>
</evidence>
<evidence type="ECO:0000313" key="10">
    <source>
        <dbReference type="Proteomes" id="UP000196084"/>
    </source>
</evidence>
<dbReference type="NCBIfam" id="NF000622">
    <property type="entry name" value="PRK00021.3-3"/>
    <property type="match status" value="1"/>
</dbReference>
<dbReference type="GO" id="GO:0031119">
    <property type="term" value="P:tRNA pseudouridine synthesis"/>
    <property type="evidence" value="ECO:0007669"/>
    <property type="project" value="UniProtKB-UniRule"/>
</dbReference>
<dbReference type="EC" id="5.4.99.12" evidence="4"/>
<evidence type="ECO:0000313" key="9">
    <source>
        <dbReference type="EMBL" id="OVE85049.1"/>
    </source>
</evidence>
<dbReference type="PIRSF" id="PIRSF001430">
    <property type="entry name" value="tRNA_psdUrid_synth"/>
    <property type="match status" value="1"/>
</dbReference>
<sequence length="286" mass="30798">MSSSSLRAFRVAYDGTGYYGFQRQPDVPTVEDAIFDALRDLEVLAADASKPAGYAAAGRTDAGVSALAQTITLEVPDWLTPRALNSTLPADVRAWASADAPDDFHATHHATRRTYTYYLHAPESAVDDDRFAAACEALSGSHDFHNLTPDDHNTERAPTLEATREGHYLVVTVTAGGFARELVRQLVSLAHDVGTGNASLETLERALDPDPLPGHKGISPAPPEPLVLTAVDYPALEFTVDPEAAERARAVFETRRLEHQTAARVAGHIEMGTDSDANERDGDALK</sequence>
<dbReference type="InterPro" id="IPR020103">
    <property type="entry name" value="PsdUridine_synth_cat_dom_sf"/>
</dbReference>
<protein>
    <recommendedName>
        <fullName evidence="4">tRNA pseudouridine synthase A</fullName>
        <ecNumber evidence="4">5.4.99.12</ecNumber>
    </recommendedName>
    <alternativeName>
        <fullName evidence="4">tRNA pseudouridine(38-40) synthase</fullName>
    </alternativeName>
    <alternativeName>
        <fullName evidence="4">tRNA pseudouridylate synthase I</fullName>
    </alternativeName>
    <alternativeName>
        <fullName evidence="4">tRNA-uridine isomerase I</fullName>
    </alternativeName>
</protein>
<keyword evidence="10" id="KW-1185">Reference proteome</keyword>